<dbReference type="Pfam" id="PF13508">
    <property type="entry name" value="Acetyltransf_7"/>
    <property type="match status" value="1"/>
</dbReference>
<proteinExistence type="predicted"/>
<keyword evidence="2" id="KW-0012">Acyltransferase</keyword>
<organism evidence="4 5">
    <name type="scientific">Lysobacter capsici AZ78</name>
    <dbReference type="NCBI Taxonomy" id="1444315"/>
    <lineage>
        <taxon>Bacteria</taxon>
        <taxon>Pseudomonadati</taxon>
        <taxon>Pseudomonadota</taxon>
        <taxon>Gammaproteobacteria</taxon>
        <taxon>Lysobacterales</taxon>
        <taxon>Lysobacteraceae</taxon>
        <taxon>Lysobacter</taxon>
    </lineage>
</organism>
<dbReference type="GO" id="GO:0016747">
    <property type="term" value="F:acyltransferase activity, transferring groups other than amino-acyl groups"/>
    <property type="evidence" value="ECO:0007669"/>
    <property type="project" value="InterPro"/>
</dbReference>
<dbReference type="Proteomes" id="UP000023435">
    <property type="component" value="Unassembled WGS sequence"/>
</dbReference>
<dbReference type="InterPro" id="IPR000182">
    <property type="entry name" value="GNAT_dom"/>
</dbReference>
<reference evidence="4 5" key="1">
    <citation type="journal article" date="2014" name="Genome Announc.">
        <title>Draft Genome Sequence of Lysobacter capsici AZ78, a Bacterium Antagonistic to Plant-Pathogenic Oomycetes.</title>
        <authorList>
            <person name="Puopolo G."/>
            <person name="Sonego P."/>
            <person name="Engelen K."/>
            <person name="Pertot I."/>
        </authorList>
    </citation>
    <scope>NUCLEOTIDE SEQUENCE [LARGE SCALE GENOMIC DNA]</scope>
    <source>
        <strain evidence="4 5">AZ78</strain>
    </source>
</reference>
<dbReference type="GeneID" id="97902787"/>
<dbReference type="EMBL" id="JAJA02000001">
    <property type="protein sequence ID" value="KWS03642.1"/>
    <property type="molecule type" value="Genomic_DNA"/>
</dbReference>
<comment type="caution">
    <text evidence="4">The sequence shown here is derived from an EMBL/GenBank/DDBJ whole genome shotgun (WGS) entry which is preliminary data.</text>
</comment>
<dbReference type="CDD" id="cd04301">
    <property type="entry name" value="NAT_SF"/>
    <property type="match status" value="1"/>
</dbReference>
<evidence type="ECO:0000256" key="2">
    <source>
        <dbReference type="ARBA" id="ARBA00023315"/>
    </source>
</evidence>
<evidence type="ECO:0000313" key="5">
    <source>
        <dbReference type="Proteomes" id="UP000023435"/>
    </source>
</evidence>
<dbReference type="PROSITE" id="PS51186">
    <property type="entry name" value="GNAT"/>
    <property type="match status" value="1"/>
</dbReference>
<dbReference type="PANTHER" id="PTHR43800:SF1">
    <property type="entry name" value="PEPTIDYL-LYSINE N-ACETYLTRANSFERASE YJAB"/>
    <property type="match status" value="1"/>
</dbReference>
<dbReference type="NCBIfam" id="NF007807">
    <property type="entry name" value="PRK10514.1"/>
    <property type="match status" value="1"/>
</dbReference>
<feature type="domain" description="N-acetyltransferase" evidence="3">
    <location>
        <begin position="5"/>
        <end position="143"/>
    </location>
</feature>
<keyword evidence="5" id="KW-1185">Reference proteome</keyword>
<accession>A0A108U6V0</accession>
<name>A0A108U6V0_9GAMM</name>
<evidence type="ECO:0000313" key="4">
    <source>
        <dbReference type="EMBL" id="KWS03642.1"/>
    </source>
</evidence>
<sequence length="147" mass="16776">MRIRARVRADNPVLLDLWHRSVRATHDFLNEDDIAQLLPQVRDLYLDAVDVWVYEDTDGRLLGFIGLSGAQVEMLFLDPRWRGQGIGTRLLDHARELRGALTVDVNEQNPRAHGFYRRYGFADVGRSPTDGQGRPFPLIHMALRGAD</sequence>
<keyword evidence="1" id="KW-0808">Transferase</keyword>
<dbReference type="AlphaFoldDB" id="A0A108U6V0"/>
<dbReference type="OrthoDB" id="9789605at2"/>
<dbReference type="SUPFAM" id="SSF55729">
    <property type="entry name" value="Acyl-CoA N-acyltransferases (Nat)"/>
    <property type="match status" value="1"/>
</dbReference>
<dbReference type="RefSeq" id="WP_036113891.1">
    <property type="nucleotide sequence ID" value="NZ_JAJA02000001.1"/>
</dbReference>
<evidence type="ECO:0000256" key="1">
    <source>
        <dbReference type="ARBA" id="ARBA00022679"/>
    </source>
</evidence>
<protein>
    <submittedName>
        <fullName evidence="4">Histone acetyltransferase HPA2</fullName>
    </submittedName>
</protein>
<dbReference type="InterPro" id="IPR016181">
    <property type="entry name" value="Acyl_CoA_acyltransferase"/>
</dbReference>
<evidence type="ECO:0000259" key="3">
    <source>
        <dbReference type="PROSITE" id="PS51186"/>
    </source>
</evidence>
<dbReference type="PANTHER" id="PTHR43800">
    <property type="entry name" value="PEPTIDYL-LYSINE N-ACETYLTRANSFERASE YJAB"/>
    <property type="match status" value="1"/>
</dbReference>
<gene>
    <name evidence="4" type="ORF">AZ78_1190</name>
</gene>
<dbReference type="Gene3D" id="3.40.630.30">
    <property type="match status" value="1"/>
</dbReference>